<dbReference type="InterPro" id="IPR036909">
    <property type="entry name" value="Cyt_c-like_dom_sf"/>
</dbReference>
<dbReference type="OrthoDB" id="5514238at2"/>
<dbReference type="AlphaFoldDB" id="A0A2R8AJH9"/>
<reference evidence="7 8" key="1">
    <citation type="submission" date="2018-03" db="EMBL/GenBank/DDBJ databases">
        <authorList>
            <person name="Keele B.F."/>
        </authorList>
    </citation>
    <scope>NUCLEOTIDE SEQUENCE [LARGE SCALE GENOMIC DNA]</scope>
    <source>
        <strain evidence="7 8">CECT 8811</strain>
    </source>
</reference>
<protein>
    <recommendedName>
        <fullName evidence="6">Cytochrome c domain-containing protein</fullName>
    </recommendedName>
</protein>
<proteinExistence type="predicted"/>
<feature type="signal peptide" evidence="5">
    <location>
        <begin position="1"/>
        <end position="25"/>
    </location>
</feature>
<evidence type="ECO:0000256" key="1">
    <source>
        <dbReference type="ARBA" id="ARBA00022617"/>
    </source>
</evidence>
<feature type="domain" description="Cytochrome c" evidence="6">
    <location>
        <begin position="28"/>
        <end position="141"/>
    </location>
</feature>
<dbReference type="Proteomes" id="UP000244911">
    <property type="component" value="Unassembled WGS sequence"/>
</dbReference>
<evidence type="ECO:0000256" key="5">
    <source>
        <dbReference type="SAM" id="SignalP"/>
    </source>
</evidence>
<evidence type="ECO:0000259" key="6">
    <source>
        <dbReference type="PROSITE" id="PS51007"/>
    </source>
</evidence>
<evidence type="ECO:0000256" key="3">
    <source>
        <dbReference type="ARBA" id="ARBA00023004"/>
    </source>
</evidence>
<keyword evidence="1 4" id="KW-0349">Heme</keyword>
<keyword evidence="8" id="KW-1185">Reference proteome</keyword>
<dbReference type="Gene3D" id="1.10.760.10">
    <property type="entry name" value="Cytochrome c-like domain"/>
    <property type="match status" value="1"/>
</dbReference>
<keyword evidence="3 4" id="KW-0408">Iron</keyword>
<evidence type="ECO:0000313" key="7">
    <source>
        <dbReference type="EMBL" id="SPF76027.1"/>
    </source>
</evidence>
<feature type="chain" id="PRO_5015354571" description="Cytochrome c domain-containing protein" evidence="5">
    <location>
        <begin position="26"/>
        <end position="142"/>
    </location>
</feature>
<dbReference type="GO" id="GO:0020037">
    <property type="term" value="F:heme binding"/>
    <property type="evidence" value="ECO:0007669"/>
    <property type="project" value="InterPro"/>
</dbReference>
<keyword evidence="5" id="KW-0732">Signal</keyword>
<dbReference type="EMBL" id="OMOI01000001">
    <property type="protein sequence ID" value="SPF76027.1"/>
    <property type="molecule type" value="Genomic_DNA"/>
</dbReference>
<dbReference type="PROSITE" id="PS51007">
    <property type="entry name" value="CYTC"/>
    <property type="match status" value="1"/>
</dbReference>
<evidence type="ECO:0000256" key="2">
    <source>
        <dbReference type="ARBA" id="ARBA00022723"/>
    </source>
</evidence>
<dbReference type="SUPFAM" id="SSF46626">
    <property type="entry name" value="Cytochrome c"/>
    <property type="match status" value="1"/>
</dbReference>
<evidence type="ECO:0000313" key="8">
    <source>
        <dbReference type="Proteomes" id="UP000244911"/>
    </source>
</evidence>
<dbReference type="GO" id="GO:0046872">
    <property type="term" value="F:metal ion binding"/>
    <property type="evidence" value="ECO:0007669"/>
    <property type="project" value="UniProtKB-KW"/>
</dbReference>
<name>A0A2R8AJH9_9RHOB</name>
<dbReference type="RefSeq" id="WP_108856074.1">
    <property type="nucleotide sequence ID" value="NZ_OMOI01000001.1"/>
</dbReference>
<dbReference type="InterPro" id="IPR009056">
    <property type="entry name" value="Cyt_c-like_dom"/>
</dbReference>
<gene>
    <name evidence="7" type="ORF">ALP8811_01024</name>
</gene>
<dbReference type="GO" id="GO:0009055">
    <property type="term" value="F:electron transfer activity"/>
    <property type="evidence" value="ECO:0007669"/>
    <property type="project" value="InterPro"/>
</dbReference>
<accession>A0A2R8AJH9</accession>
<organism evidence="7 8">
    <name type="scientific">Aliiroseovarius pelagivivens</name>
    <dbReference type="NCBI Taxonomy" id="1639690"/>
    <lineage>
        <taxon>Bacteria</taxon>
        <taxon>Pseudomonadati</taxon>
        <taxon>Pseudomonadota</taxon>
        <taxon>Alphaproteobacteria</taxon>
        <taxon>Rhodobacterales</taxon>
        <taxon>Paracoccaceae</taxon>
        <taxon>Aliiroseovarius</taxon>
    </lineage>
</organism>
<dbReference type="Pfam" id="PF13442">
    <property type="entry name" value="Cytochrome_CBB3"/>
    <property type="match status" value="1"/>
</dbReference>
<evidence type="ECO:0000256" key="4">
    <source>
        <dbReference type="PROSITE-ProRule" id="PRU00433"/>
    </source>
</evidence>
<sequence length="142" mass="15229">MKSVLLKFVAGSVLSIGVTAVPAVAQLDEAMFGKALFVENCAACHGADAMGSGPVSALFAEQPRDLRVLSKKNNGIFPFSEVYQSINGRRDIAGHGTTDMPVWGDLFMIEAGPNTFHPGVDAEEIVQGRILSLVYYLQTIQE</sequence>
<keyword evidence="2 4" id="KW-0479">Metal-binding</keyword>